<evidence type="ECO:0000313" key="4">
    <source>
        <dbReference type="Proteomes" id="UP000321181"/>
    </source>
</evidence>
<dbReference type="Pfam" id="PF20088">
    <property type="entry name" value="DUF6480"/>
    <property type="match status" value="1"/>
</dbReference>
<evidence type="ECO:0000256" key="1">
    <source>
        <dbReference type="SAM" id="MobiDB-lite"/>
    </source>
</evidence>
<protein>
    <submittedName>
        <fullName evidence="3">Uncharacterized protein</fullName>
    </submittedName>
</protein>
<organism evidence="3 4">
    <name type="scientific">Cellulomonas aerilata</name>
    <dbReference type="NCBI Taxonomy" id="515326"/>
    <lineage>
        <taxon>Bacteria</taxon>
        <taxon>Bacillati</taxon>
        <taxon>Actinomycetota</taxon>
        <taxon>Actinomycetes</taxon>
        <taxon>Micrococcales</taxon>
        <taxon>Cellulomonadaceae</taxon>
        <taxon>Cellulomonas</taxon>
    </lineage>
</organism>
<dbReference type="RefSeq" id="WP_146898712.1">
    <property type="nucleotide sequence ID" value="NZ_BAAARM010000001.1"/>
</dbReference>
<gene>
    <name evidence="3" type="ORF">CAE01nite_02290</name>
</gene>
<reference evidence="3 4" key="1">
    <citation type="submission" date="2019-07" db="EMBL/GenBank/DDBJ databases">
        <title>Whole genome shotgun sequence of Cellulomonas aerilata NBRC 106308.</title>
        <authorList>
            <person name="Hosoyama A."/>
            <person name="Uohara A."/>
            <person name="Ohji S."/>
            <person name="Ichikawa N."/>
        </authorList>
    </citation>
    <scope>NUCLEOTIDE SEQUENCE [LARGE SCALE GENOMIC DNA]</scope>
    <source>
        <strain evidence="3 4">NBRC 106308</strain>
    </source>
</reference>
<name>A0A512D7Q1_9CELL</name>
<feature type="region of interest" description="Disordered" evidence="1">
    <location>
        <begin position="1"/>
        <end position="55"/>
    </location>
</feature>
<proteinExistence type="predicted"/>
<dbReference type="InterPro" id="IPR045512">
    <property type="entry name" value="DUF6480"/>
</dbReference>
<evidence type="ECO:0000313" key="3">
    <source>
        <dbReference type="EMBL" id="GEO32504.1"/>
    </source>
</evidence>
<dbReference type="AlphaFoldDB" id="A0A512D7Q1"/>
<dbReference type="EMBL" id="BJYY01000001">
    <property type="protein sequence ID" value="GEO32504.1"/>
    <property type="molecule type" value="Genomic_DNA"/>
</dbReference>
<keyword evidence="2" id="KW-0472">Membrane</keyword>
<comment type="caution">
    <text evidence="3">The sequence shown here is derived from an EMBL/GenBank/DDBJ whole genome shotgun (WGS) entry which is preliminary data.</text>
</comment>
<evidence type="ECO:0000256" key="2">
    <source>
        <dbReference type="SAM" id="Phobius"/>
    </source>
</evidence>
<dbReference type="OrthoDB" id="4381799at2"/>
<keyword evidence="4" id="KW-1185">Reference proteome</keyword>
<accession>A0A512D7Q1</accession>
<feature type="transmembrane region" description="Helical" evidence="2">
    <location>
        <begin position="60"/>
        <end position="81"/>
    </location>
</feature>
<keyword evidence="2" id="KW-1133">Transmembrane helix</keyword>
<dbReference type="Proteomes" id="UP000321181">
    <property type="component" value="Unassembled WGS sequence"/>
</dbReference>
<keyword evidence="2" id="KW-0812">Transmembrane</keyword>
<sequence length="84" mass="8434">MTSQPSDKPGNLPTDPDPENTPGLEPGNGVNPGDTPPGEASTSGNTFREPKLPSSGANKAVYVGIFAVVALVIVMLVGYGLGIG</sequence>